<evidence type="ECO:0000313" key="2">
    <source>
        <dbReference type="Proteomes" id="UP000253941"/>
    </source>
</evidence>
<proteinExistence type="predicted"/>
<dbReference type="RefSeq" id="WP_114583528.1">
    <property type="nucleotide sequence ID" value="NZ_QPMH01000025.1"/>
</dbReference>
<gene>
    <name evidence="1" type="ORF">DRB17_17520</name>
</gene>
<dbReference type="AlphaFoldDB" id="A0A369T596"/>
<name>A0A369T596_9PROT</name>
<accession>A0A369T596</accession>
<organism evidence="1 2">
    <name type="scientific">Ferruginivarius sediminum</name>
    <dbReference type="NCBI Taxonomy" id="2661937"/>
    <lineage>
        <taxon>Bacteria</taxon>
        <taxon>Pseudomonadati</taxon>
        <taxon>Pseudomonadota</taxon>
        <taxon>Alphaproteobacteria</taxon>
        <taxon>Rhodospirillales</taxon>
        <taxon>Rhodospirillaceae</taxon>
        <taxon>Ferruginivarius</taxon>
    </lineage>
</organism>
<dbReference type="Proteomes" id="UP000253941">
    <property type="component" value="Unassembled WGS sequence"/>
</dbReference>
<evidence type="ECO:0000313" key="1">
    <source>
        <dbReference type="EMBL" id="RDD60500.1"/>
    </source>
</evidence>
<comment type="caution">
    <text evidence="1">The sequence shown here is derived from an EMBL/GenBank/DDBJ whole genome shotgun (WGS) entry which is preliminary data.</text>
</comment>
<dbReference type="EMBL" id="QPMH01000025">
    <property type="protein sequence ID" value="RDD60500.1"/>
    <property type="molecule type" value="Genomic_DNA"/>
</dbReference>
<protein>
    <submittedName>
        <fullName evidence="1">Uncharacterized protein</fullName>
    </submittedName>
</protein>
<keyword evidence="2" id="KW-1185">Reference proteome</keyword>
<reference evidence="1 2" key="1">
    <citation type="submission" date="2018-07" db="EMBL/GenBank/DDBJ databases">
        <title>Venubactetium sediminum gen. nov., sp. nov., isolated from a marine solar saltern.</title>
        <authorList>
            <person name="Wang S."/>
        </authorList>
    </citation>
    <scope>NUCLEOTIDE SEQUENCE [LARGE SCALE GENOMIC DNA]</scope>
    <source>
        <strain evidence="1 2">WD2A32</strain>
    </source>
</reference>
<sequence length="59" mass="6475">MTMPAMTLFDPLLGETVVRTALLGTNVRDGFFRGEESRSSLLAQHADLLENLARKKQAG</sequence>